<name>A0A537IMA3_9BACT</name>
<dbReference type="PANTHER" id="PTHR14359">
    <property type="entry name" value="HOMO-OLIGOMERIC FLAVIN CONTAINING CYS DECARBOXYLASE FAMILY"/>
    <property type="match status" value="1"/>
</dbReference>
<dbReference type="AlphaFoldDB" id="A0A537IMA3"/>
<dbReference type="Proteomes" id="UP000318834">
    <property type="component" value="Unassembled WGS sequence"/>
</dbReference>
<feature type="domain" description="Flavoprotein" evidence="1">
    <location>
        <begin position="13"/>
        <end position="184"/>
    </location>
</feature>
<accession>A0A537IMA3</accession>
<dbReference type="EMBL" id="VBAP01000088">
    <property type="protein sequence ID" value="TMI72429.1"/>
    <property type="molecule type" value="Genomic_DNA"/>
</dbReference>
<dbReference type="GO" id="GO:0004633">
    <property type="term" value="F:phosphopantothenoylcysteine decarboxylase activity"/>
    <property type="evidence" value="ECO:0007669"/>
    <property type="project" value="TreeGrafter"/>
</dbReference>
<reference evidence="2 3" key="1">
    <citation type="journal article" date="2019" name="Nat. Microbiol.">
        <title>Mediterranean grassland soil C-N compound turnover is dependent on rainfall and depth, and is mediated by genomically divergent microorganisms.</title>
        <authorList>
            <person name="Diamond S."/>
            <person name="Andeer P.F."/>
            <person name="Li Z."/>
            <person name="Crits-Christoph A."/>
            <person name="Burstein D."/>
            <person name="Anantharaman K."/>
            <person name="Lane K.R."/>
            <person name="Thomas B.C."/>
            <person name="Pan C."/>
            <person name="Northen T.R."/>
            <person name="Banfield J.F."/>
        </authorList>
    </citation>
    <scope>NUCLEOTIDE SEQUENCE [LARGE SCALE GENOMIC DNA]</scope>
    <source>
        <strain evidence="2">NP_8</strain>
    </source>
</reference>
<dbReference type="GO" id="GO:0010181">
    <property type="term" value="F:FMN binding"/>
    <property type="evidence" value="ECO:0007669"/>
    <property type="project" value="TreeGrafter"/>
</dbReference>
<gene>
    <name evidence="2" type="ORF">E6H05_11175</name>
</gene>
<dbReference type="InterPro" id="IPR003382">
    <property type="entry name" value="Flavoprotein"/>
</dbReference>
<dbReference type="GO" id="GO:0071513">
    <property type="term" value="C:phosphopantothenoylcysteine decarboxylase complex"/>
    <property type="evidence" value="ECO:0007669"/>
    <property type="project" value="TreeGrafter"/>
</dbReference>
<evidence type="ECO:0000259" key="1">
    <source>
        <dbReference type="Pfam" id="PF02441"/>
    </source>
</evidence>
<proteinExistence type="predicted"/>
<dbReference type="Pfam" id="PF02441">
    <property type="entry name" value="Flavoprotein"/>
    <property type="match status" value="1"/>
</dbReference>
<dbReference type="InterPro" id="IPR036551">
    <property type="entry name" value="Flavin_trans-like"/>
</dbReference>
<dbReference type="SUPFAM" id="SSF52507">
    <property type="entry name" value="Homo-oligomeric flavin-containing Cys decarboxylases, HFCD"/>
    <property type="match status" value="1"/>
</dbReference>
<dbReference type="Gene3D" id="3.40.50.1950">
    <property type="entry name" value="Flavin prenyltransferase-like"/>
    <property type="match status" value="1"/>
</dbReference>
<organism evidence="2 3">
    <name type="scientific">Candidatus Segetimicrobium genomatis</name>
    <dbReference type="NCBI Taxonomy" id="2569760"/>
    <lineage>
        <taxon>Bacteria</taxon>
        <taxon>Bacillati</taxon>
        <taxon>Candidatus Sysuimicrobiota</taxon>
        <taxon>Candidatus Sysuimicrobiia</taxon>
        <taxon>Candidatus Sysuimicrobiales</taxon>
        <taxon>Candidatus Segetimicrobiaceae</taxon>
        <taxon>Candidatus Segetimicrobium</taxon>
    </lineage>
</organism>
<evidence type="ECO:0000313" key="2">
    <source>
        <dbReference type="EMBL" id="TMI72429.1"/>
    </source>
</evidence>
<sequence length="203" mass="21420">MVNQTRRLAGKVVVVGVTGGVAAFKAAHVVTGLRKLDAEVHVVMTSAAAQFVSPLTFRALSQHPVVTEMWEAQTPYDEPHVALGERANLLAVVPATAHTLAKLALGLADDVVSATVLATRAPVLVAPAMSDTMYEHVTTQEHLQTLRRRGVRIIGPVVGRLASGKEAIGRMAEPEAIIEEILAVLEAKDGNAGSGNAGTRRTR</sequence>
<comment type="caution">
    <text evidence="2">The sequence shown here is derived from an EMBL/GenBank/DDBJ whole genome shotgun (WGS) entry which is preliminary data.</text>
</comment>
<dbReference type="GO" id="GO:0015937">
    <property type="term" value="P:coenzyme A biosynthetic process"/>
    <property type="evidence" value="ECO:0007669"/>
    <property type="project" value="TreeGrafter"/>
</dbReference>
<evidence type="ECO:0000313" key="3">
    <source>
        <dbReference type="Proteomes" id="UP000318834"/>
    </source>
</evidence>
<protein>
    <recommendedName>
        <fullName evidence="1">Flavoprotein domain-containing protein</fullName>
    </recommendedName>
</protein>
<dbReference type="PANTHER" id="PTHR14359:SF6">
    <property type="entry name" value="PHOSPHOPANTOTHENOYLCYSTEINE DECARBOXYLASE"/>
    <property type="match status" value="1"/>
</dbReference>